<comment type="caution">
    <text evidence="1">The sequence shown here is derived from an EMBL/GenBank/DDBJ whole genome shotgun (WGS) entry which is preliminary data.</text>
</comment>
<reference evidence="1" key="1">
    <citation type="submission" date="2022-08" db="EMBL/GenBank/DDBJ databases">
        <title>Genome Sequence of Lecanicillium fungicola.</title>
        <authorList>
            <person name="Buettner E."/>
        </authorList>
    </citation>
    <scope>NUCLEOTIDE SEQUENCE</scope>
    <source>
        <strain evidence="1">Babe33</strain>
    </source>
</reference>
<keyword evidence="2" id="KW-1185">Reference proteome</keyword>
<proteinExistence type="predicted"/>
<accession>A0ACC1NS93</accession>
<protein>
    <submittedName>
        <fullName evidence="1">Uncharacterized protein</fullName>
    </submittedName>
</protein>
<name>A0ACC1NS93_9HYPO</name>
<evidence type="ECO:0000313" key="2">
    <source>
        <dbReference type="Proteomes" id="UP001143910"/>
    </source>
</evidence>
<sequence>MAPAAPGRLPTRRAGDCIRVPGEGMPVKRGDAKGDLYLLVSIEFPDNDFLKDAAAYEALLKMLPPPLEAPKTTGEVDEVEYESDADIETMGENSGDPRFGNEWEDEDAEDGQPQCQAQ</sequence>
<dbReference type="EMBL" id="JANJQO010000117">
    <property type="protein sequence ID" value="KAJ2981683.1"/>
    <property type="molecule type" value="Genomic_DNA"/>
</dbReference>
<organism evidence="1 2">
    <name type="scientific">Zarea fungicola</name>
    <dbReference type="NCBI Taxonomy" id="93591"/>
    <lineage>
        <taxon>Eukaryota</taxon>
        <taxon>Fungi</taxon>
        <taxon>Dikarya</taxon>
        <taxon>Ascomycota</taxon>
        <taxon>Pezizomycotina</taxon>
        <taxon>Sordariomycetes</taxon>
        <taxon>Hypocreomycetidae</taxon>
        <taxon>Hypocreales</taxon>
        <taxon>Cordycipitaceae</taxon>
        <taxon>Zarea</taxon>
    </lineage>
</organism>
<dbReference type="Proteomes" id="UP001143910">
    <property type="component" value="Unassembled WGS sequence"/>
</dbReference>
<gene>
    <name evidence="1" type="ORF">NQ176_g1873</name>
</gene>
<evidence type="ECO:0000313" key="1">
    <source>
        <dbReference type="EMBL" id="KAJ2981683.1"/>
    </source>
</evidence>